<evidence type="ECO:0000313" key="2">
    <source>
        <dbReference type="Proteomes" id="UP000265520"/>
    </source>
</evidence>
<dbReference type="AlphaFoldDB" id="A0A392W789"/>
<accession>A0A392W789</accession>
<reference evidence="1 2" key="1">
    <citation type="journal article" date="2018" name="Front. Plant Sci.">
        <title>Red Clover (Trifolium pratense) and Zigzag Clover (T. medium) - A Picture of Genomic Similarities and Differences.</title>
        <authorList>
            <person name="Dluhosova J."/>
            <person name="Istvanek J."/>
            <person name="Nedelnik J."/>
            <person name="Repkova J."/>
        </authorList>
    </citation>
    <scope>NUCLEOTIDE SEQUENCE [LARGE SCALE GENOMIC DNA]</scope>
    <source>
        <strain evidence="2">cv. 10/8</strain>
        <tissue evidence="1">Leaf</tissue>
    </source>
</reference>
<keyword evidence="2" id="KW-1185">Reference proteome</keyword>
<organism evidence="1 2">
    <name type="scientific">Trifolium medium</name>
    <dbReference type="NCBI Taxonomy" id="97028"/>
    <lineage>
        <taxon>Eukaryota</taxon>
        <taxon>Viridiplantae</taxon>
        <taxon>Streptophyta</taxon>
        <taxon>Embryophyta</taxon>
        <taxon>Tracheophyta</taxon>
        <taxon>Spermatophyta</taxon>
        <taxon>Magnoliopsida</taxon>
        <taxon>eudicotyledons</taxon>
        <taxon>Gunneridae</taxon>
        <taxon>Pentapetalae</taxon>
        <taxon>rosids</taxon>
        <taxon>fabids</taxon>
        <taxon>Fabales</taxon>
        <taxon>Fabaceae</taxon>
        <taxon>Papilionoideae</taxon>
        <taxon>50 kb inversion clade</taxon>
        <taxon>NPAAA clade</taxon>
        <taxon>Hologalegina</taxon>
        <taxon>IRL clade</taxon>
        <taxon>Trifolieae</taxon>
        <taxon>Trifolium</taxon>
    </lineage>
</organism>
<name>A0A392W789_9FABA</name>
<feature type="non-terminal residue" evidence="1">
    <location>
        <position position="1"/>
    </location>
</feature>
<dbReference type="EMBL" id="LXQA011360120">
    <property type="protein sequence ID" value="MCI94570.1"/>
    <property type="molecule type" value="Genomic_DNA"/>
</dbReference>
<sequence>KGSSNRVVEGQEVEGPMVVVVEALSVGVDCQVPHRLVS</sequence>
<protein>
    <submittedName>
        <fullName evidence="1">Uncharacterized protein</fullName>
    </submittedName>
</protein>
<evidence type="ECO:0000313" key="1">
    <source>
        <dbReference type="EMBL" id="MCI94570.1"/>
    </source>
</evidence>
<dbReference type="Proteomes" id="UP000265520">
    <property type="component" value="Unassembled WGS sequence"/>
</dbReference>
<comment type="caution">
    <text evidence="1">The sequence shown here is derived from an EMBL/GenBank/DDBJ whole genome shotgun (WGS) entry which is preliminary data.</text>
</comment>
<proteinExistence type="predicted"/>